<dbReference type="GO" id="GO:0019143">
    <property type="term" value="F:3-deoxy-manno-octulosonate-8-phosphatase activity"/>
    <property type="evidence" value="ECO:0007669"/>
    <property type="project" value="UniProtKB-EC"/>
</dbReference>
<dbReference type="GO" id="GO:0008781">
    <property type="term" value="F:N-acylneuraminate cytidylyltransferase activity"/>
    <property type="evidence" value="ECO:0007669"/>
    <property type="project" value="TreeGrafter"/>
</dbReference>
<keyword evidence="10" id="KW-1185">Reference proteome</keyword>
<dbReference type="AlphaFoldDB" id="A0A369QK41"/>
<dbReference type="FunFam" id="3.40.50.1000:FF:000029">
    <property type="entry name" value="3-deoxy-D-manno-octulosonate 8-phosphate phosphatase KdsC"/>
    <property type="match status" value="1"/>
</dbReference>
<dbReference type="Gene3D" id="3.40.50.1000">
    <property type="entry name" value="HAD superfamily/HAD-like"/>
    <property type="match status" value="1"/>
</dbReference>
<evidence type="ECO:0000256" key="3">
    <source>
        <dbReference type="ARBA" id="ARBA00011881"/>
    </source>
</evidence>
<keyword evidence="4 8" id="KW-0479">Metal-binding</keyword>
<evidence type="ECO:0000256" key="8">
    <source>
        <dbReference type="PIRSR" id="PIRSR006118-2"/>
    </source>
</evidence>
<organism evidence="9 10">
    <name type="scientific">Adhaeribacter pallidiroseus</name>
    <dbReference type="NCBI Taxonomy" id="2072847"/>
    <lineage>
        <taxon>Bacteria</taxon>
        <taxon>Pseudomonadati</taxon>
        <taxon>Bacteroidota</taxon>
        <taxon>Cytophagia</taxon>
        <taxon>Cytophagales</taxon>
        <taxon>Hymenobacteraceae</taxon>
        <taxon>Adhaeribacter</taxon>
    </lineage>
</organism>
<proteinExistence type="inferred from homology"/>
<dbReference type="InterPro" id="IPR023214">
    <property type="entry name" value="HAD_sf"/>
</dbReference>
<dbReference type="PANTHER" id="PTHR21485">
    <property type="entry name" value="HAD SUPERFAMILY MEMBERS CMAS AND KDSC"/>
    <property type="match status" value="1"/>
</dbReference>
<evidence type="ECO:0000313" key="9">
    <source>
        <dbReference type="EMBL" id="RDC65281.1"/>
    </source>
</evidence>
<sequence>MNEQPDFSRIKAFIFDVDGVLTDGSLLCLASGEQVRAFNIKDGFAIRHAIKKGYVVAIISGRKEEGVYKRLQSLDVQHIYLGVENKDEVFQAFLQEQNLVPEQIAYMGDDVPDLGVIQQCGLAACPADAAADVLAVCHYVSEIPGGKGAVRDLIEIVLKRHSKW</sequence>
<dbReference type="OrthoDB" id="9805604at2"/>
<comment type="caution">
    <text evidence="9">The sequence shown here is derived from an EMBL/GenBank/DDBJ whole genome shotgun (WGS) entry which is preliminary data.</text>
</comment>
<dbReference type="SFLD" id="SFLDS00003">
    <property type="entry name" value="Haloacid_Dehalogenase"/>
    <property type="match status" value="1"/>
</dbReference>
<dbReference type="RefSeq" id="WP_115374314.1">
    <property type="nucleotide sequence ID" value="NZ_QASA01000001.1"/>
</dbReference>
<dbReference type="InterPro" id="IPR050793">
    <property type="entry name" value="CMP-NeuNAc_synthase"/>
</dbReference>
<keyword evidence="6 8" id="KW-0460">Magnesium</keyword>
<dbReference type="Proteomes" id="UP000253919">
    <property type="component" value="Unassembled WGS sequence"/>
</dbReference>
<evidence type="ECO:0000256" key="2">
    <source>
        <dbReference type="ARBA" id="ARBA00005893"/>
    </source>
</evidence>
<evidence type="ECO:0000313" key="10">
    <source>
        <dbReference type="Proteomes" id="UP000253919"/>
    </source>
</evidence>
<feature type="binding site" evidence="7">
    <location>
        <position position="70"/>
    </location>
    <ligand>
        <name>substrate</name>
    </ligand>
</feature>
<feature type="binding site" evidence="8">
    <location>
        <position position="109"/>
    </location>
    <ligand>
        <name>Mg(2+)</name>
        <dbReference type="ChEBI" id="CHEBI:18420"/>
    </ligand>
</feature>
<dbReference type="InterPro" id="IPR036412">
    <property type="entry name" value="HAD-like_sf"/>
</dbReference>
<feature type="binding site" evidence="7">
    <location>
        <position position="62"/>
    </location>
    <ligand>
        <name>substrate</name>
    </ligand>
</feature>
<dbReference type="NCBIfam" id="TIGR01670">
    <property type="entry name" value="KdsC-phosphatas"/>
    <property type="match status" value="1"/>
</dbReference>
<dbReference type="GO" id="GO:0046872">
    <property type="term" value="F:metal ion binding"/>
    <property type="evidence" value="ECO:0007669"/>
    <property type="project" value="UniProtKB-KW"/>
</dbReference>
<feature type="binding site" evidence="7">
    <location>
        <position position="18"/>
    </location>
    <ligand>
        <name>substrate</name>
    </ligand>
</feature>
<feature type="binding site" evidence="7">
    <location>
        <position position="47"/>
    </location>
    <ligand>
        <name>substrate</name>
    </ligand>
</feature>
<evidence type="ECO:0000256" key="6">
    <source>
        <dbReference type="ARBA" id="ARBA00022842"/>
    </source>
</evidence>
<name>A0A369QK41_9BACT</name>
<protein>
    <submittedName>
        <fullName evidence="9">3-deoxy-manno-octulosonate-8-phosphatase</fullName>
        <ecNumber evidence="9">3.1.3.45</ecNumber>
    </submittedName>
</protein>
<dbReference type="EMBL" id="QASA01000001">
    <property type="protein sequence ID" value="RDC65281.1"/>
    <property type="molecule type" value="Genomic_DNA"/>
</dbReference>
<gene>
    <name evidence="9" type="primary">kdsC</name>
    <name evidence="9" type="ORF">AHMF7616_03911</name>
</gene>
<dbReference type="InterPro" id="IPR010023">
    <property type="entry name" value="KdsC_fam"/>
</dbReference>
<feature type="binding site" evidence="8">
    <location>
        <position position="16"/>
    </location>
    <ligand>
        <name>Mg(2+)</name>
        <dbReference type="ChEBI" id="CHEBI:18420"/>
    </ligand>
</feature>
<evidence type="ECO:0000256" key="4">
    <source>
        <dbReference type="ARBA" id="ARBA00022723"/>
    </source>
</evidence>
<dbReference type="NCBIfam" id="TIGR01662">
    <property type="entry name" value="HAD-SF-IIIA"/>
    <property type="match status" value="1"/>
</dbReference>
<comment type="cofactor">
    <cofactor evidence="1 8">
        <name>Mg(2+)</name>
        <dbReference type="ChEBI" id="CHEBI:18420"/>
    </cofactor>
</comment>
<evidence type="ECO:0000256" key="1">
    <source>
        <dbReference type="ARBA" id="ARBA00001946"/>
    </source>
</evidence>
<evidence type="ECO:0000256" key="5">
    <source>
        <dbReference type="ARBA" id="ARBA00022801"/>
    </source>
</evidence>
<evidence type="ECO:0000256" key="7">
    <source>
        <dbReference type="PIRSR" id="PIRSR006118-1"/>
    </source>
</evidence>
<accession>A0A369QK41</accession>
<dbReference type="PANTHER" id="PTHR21485:SF3">
    <property type="entry name" value="N-ACYLNEURAMINATE CYTIDYLYLTRANSFERASE"/>
    <property type="match status" value="1"/>
</dbReference>
<dbReference type="PIRSF" id="PIRSF006118">
    <property type="entry name" value="KDO8-P_Ptase"/>
    <property type="match status" value="1"/>
</dbReference>
<dbReference type="InterPro" id="IPR006549">
    <property type="entry name" value="HAD-SF_hydro_IIIA"/>
</dbReference>
<dbReference type="SUPFAM" id="SSF56784">
    <property type="entry name" value="HAD-like"/>
    <property type="match status" value="1"/>
</dbReference>
<dbReference type="EC" id="3.1.3.45" evidence="9"/>
<comment type="similarity">
    <text evidence="2">Belongs to the KdsC family.</text>
</comment>
<dbReference type="SFLD" id="SFLDG01138">
    <property type="entry name" value="C1.6.2:_Deoxy-d-mannose-octulo"/>
    <property type="match status" value="1"/>
</dbReference>
<feature type="binding site" evidence="7">
    <location>
        <position position="86"/>
    </location>
    <ligand>
        <name>substrate</name>
    </ligand>
</feature>
<dbReference type="SFLD" id="SFLDG01136">
    <property type="entry name" value="C1.6:_Phosphoserine_Phosphatas"/>
    <property type="match status" value="1"/>
</dbReference>
<comment type="subunit">
    <text evidence="3">Homotetramer.</text>
</comment>
<reference evidence="9 10" key="1">
    <citation type="submission" date="2018-04" db="EMBL/GenBank/DDBJ databases">
        <title>Adhaeribacter sp. HMF7616 genome sequencing and assembly.</title>
        <authorList>
            <person name="Kang H."/>
            <person name="Kang J."/>
            <person name="Cha I."/>
            <person name="Kim H."/>
            <person name="Joh K."/>
        </authorList>
    </citation>
    <scope>NUCLEOTIDE SEQUENCE [LARGE SCALE GENOMIC DNA]</scope>
    <source>
        <strain evidence="9 10">HMF7616</strain>
    </source>
</reference>
<keyword evidence="5 9" id="KW-0378">Hydrolase</keyword>